<feature type="compositionally biased region" description="Basic and acidic residues" evidence="1">
    <location>
        <begin position="59"/>
        <end position="68"/>
    </location>
</feature>
<gene>
    <name evidence="2" type="ORF">SAVERM_3655</name>
</gene>
<evidence type="ECO:0000313" key="2">
    <source>
        <dbReference type="EMBL" id="BAC71367.1"/>
    </source>
</evidence>
<reference evidence="2 3" key="2">
    <citation type="journal article" date="2003" name="Nat. Biotechnol.">
        <title>Complete genome sequence and comparative analysis of the industrial microorganism Streptomyces avermitilis.</title>
        <authorList>
            <person name="Ikeda H."/>
            <person name="Ishikawa J."/>
            <person name="Hanamoto A."/>
            <person name="Shinose M."/>
            <person name="Kikuchi H."/>
            <person name="Shiba T."/>
            <person name="Sakaki Y."/>
            <person name="Hattori M."/>
            <person name="Omura S."/>
        </authorList>
    </citation>
    <scope>NUCLEOTIDE SEQUENCE [LARGE SCALE GENOMIC DNA]</scope>
    <source>
        <strain evidence="3">ATCC 31267 / DSM 46492 / JCM 5070 / NBRC 14893 / NCIMB 12804 / NRRL 8165 / MA-4680</strain>
    </source>
</reference>
<name>Q79Z65_STRAW</name>
<protein>
    <submittedName>
        <fullName evidence="2">(3R)-hydroxymyristol ACP dehydrase</fullName>
    </submittedName>
</protein>
<dbReference type="InterPro" id="IPR029069">
    <property type="entry name" value="HotDog_dom_sf"/>
</dbReference>
<dbReference type="SUPFAM" id="SSF54637">
    <property type="entry name" value="Thioesterase/thiol ester dehydrase-isomerase"/>
    <property type="match status" value="1"/>
</dbReference>
<evidence type="ECO:0000313" key="3">
    <source>
        <dbReference type="Proteomes" id="UP000000428"/>
    </source>
</evidence>
<dbReference type="RefSeq" id="WP_010985086.1">
    <property type="nucleotide sequence ID" value="NC_003155.5"/>
</dbReference>
<dbReference type="EMBL" id="BA000030">
    <property type="protein sequence ID" value="BAC71367.1"/>
    <property type="molecule type" value="Genomic_DNA"/>
</dbReference>
<accession>Q79Z65</accession>
<feature type="compositionally biased region" description="Low complexity" evidence="1">
    <location>
        <begin position="72"/>
        <end position="88"/>
    </location>
</feature>
<sequence length="154" mass="16105">MSAATPLGDLELIRTGPSGAVTAFDAPVDGPVIAGHYPGFPVLPGVFLIEAADRTVRQWAKDNGRAQDDGADPGSGADSGTAGTADSGTELELAAMDRCRFHRPVYPGDRVLADVSVVDNAAGLLFKAAVATNRGKVADIRLRYRAKQEEEETP</sequence>
<dbReference type="eggNOG" id="COG0764">
    <property type="taxonomic scope" value="Bacteria"/>
</dbReference>
<feature type="region of interest" description="Disordered" evidence="1">
    <location>
        <begin position="59"/>
        <end position="89"/>
    </location>
</feature>
<evidence type="ECO:0000256" key="1">
    <source>
        <dbReference type="SAM" id="MobiDB-lite"/>
    </source>
</evidence>
<dbReference type="Proteomes" id="UP000000428">
    <property type="component" value="Chromosome"/>
</dbReference>
<dbReference type="GeneID" id="41540718"/>
<dbReference type="KEGG" id="sma:SAVERM_3655"/>
<dbReference type="OrthoDB" id="9787658at2"/>
<dbReference type="HOGENOM" id="CLU_078912_4_1_11"/>
<dbReference type="AlphaFoldDB" id="Q79Z65"/>
<keyword evidence="3" id="KW-1185">Reference proteome</keyword>
<proteinExistence type="predicted"/>
<reference evidence="2 3" key="3">
    <citation type="journal article" date="2014" name="J. Ind. Microbiol. Biotechnol.">
        <title>Genome mining of the Streptomyces avermitilis genome and development of genome-minimized hosts for heterologous expression of biosynthetic gene clusters.</title>
        <authorList>
            <person name="Ikeda H."/>
            <person name="Shin-ya K."/>
            <person name="Omura S."/>
        </authorList>
    </citation>
    <scope>NUCLEOTIDE SEQUENCE [LARGE SCALE GENOMIC DNA]</scope>
    <source>
        <strain evidence="3">ATCC 31267 / DSM 46492 / JCM 5070 / NBRC 14893 / NCIMB 12804 / NRRL 8165 / MA-4680</strain>
    </source>
</reference>
<dbReference type="Gene3D" id="3.10.129.10">
    <property type="entry name" value="Hotdog Thioesterase"/>
    <property type="match status" value="1"/>
</dbReference>
<reference evidence="2 3" key="1">
    <citation type="journal article" date="2001" name="Proc. Natl. Acad. Sci. U.S.A.">
        <title>Genome sequence of an industrial microorganism Streptomyces avermitilis: deducing the ability of producing secondary metabolites.</title>
        <authorList>
            <person name="Omura S."/>
            <person name="Ikeda H."/>
            <person name="Ishikawa J."/>
            <person name="Hanamoto A."/>
            <person name="Takahashi C."/>
            <person name="Shinose M."/>
            <person name="Takahashi Y."/>
            <person name="Horikawa H."/>
            <person name="Nakazawa H."/>
            <person name="Osonoe T."/>
            <person name="Kikuchi H."/>
            <person name="Shiba T."/>
            <person name="Sakaki Y."/>
            <person name="Hattori M."/>
        </authorList>
    </citation>
    <scope>NUCLEOTIDE SEQUENCE [LARGE SCALE GENOMIC DNA]</scope>
    <source>
        <strain evidence="3">ATCC 31267 / DSM 46492 / JCM 5070 / NBRC 14893 / NCIMB 12804 / NRRL 8165 / MA-4680</strain>
    </source>
</reference>
<organism evidence="2 3">
    <name type="scientific">Streptomyces avermitilis (strain ATCC 31267 / DSM 46492 / JCM 5070 / NBRC 14893 / NCIMB 12804 / NRRL 8165 / MA-4680)</name>
    <dbReference type="NCBI Taxonomy" id="227882"/>
    <lineage>
        <taxon>Bacteria</taxon>
        <taxon>Bacillati</taxon>
        <taxon>Actinomycetota</taxon>
        <taxon>Actinomycetes</taxon>
        <taxon>Kitasatosporales</taxon>
        <taxon>Streptomycetaceae</taxon>
        <taxon>Streptomyces</taxon>
    </lineage>
</organism>